<organism evidence="1 2">
    <name type="scientific">Cryobacterium tepidiphilum</name>
    <dbReference type="NCBI Taxonomy" id="2486026"/>
    <lineage>
        <taxon>Bacteria</taxon>
        <taxon>Bacillati</taxon>
        <taxon>Actinomycetota</taxon>
        <taxon>Actinomycetes</taxon>
        <taxon>Micrococcales</taxon>
        <taxon>Microbacteriaceae</taxon>
        <taxon>Cryobacterium</taxon>
    </lineage>
</organism>
<reference evidence="1 2" key="1">
    <citation type="submission" date="2018-11" db="EMBL/GenBank/DDBJ databases">
        <title>Cryobacterium sp. nov., isolated from rhizosphere soil of lettuce.</title>
        <authorList>
            <person name="Wang Y."/>
        </authorList>
    </citation>
    <scope>NUCLEOTIDE SEQUENCE [LARGE SCALE GENOMIC DNA]</scope>
    <source>
        <strain evidence="1 2">NEAU-85</strain>
    </source>
</reference>
<name>A0A3M8LBP3_9MICO</name>
<accession>A0A3M8LBP3</accession>
<evidence type="ECO:0000313" key="1">
    <source>
        <dbReference type="EMBL" id="RNE62192.1"/>
    </source>
</evidence>
<evidence type="ECO:0000313" key="2">
    <source>
        <dbReference type="Proteomes" id="UP000279859"/>
    </source>
</evidence>
<protein>
    <submittedName>
        <fullName evidence="1">Uncharacterized protein</fullName>
    </submittedName>
</protein>
<dbReference type="Proteomes" id="UP000279859">
    <property type="component" value="Unassembled WGS sequence"/>
</dbReference>
<gene>
    <name evidence="1" type="ORF">EEJ31_08895</name>
</gene>
<proteinExistence type="predicted"/>
<dbReference type="AlphaFoldDB" id="A0A3M8LBP3"/>
<comment type="caution">
    <text evidence="1">The sequence shown here is derived from an EMBL/GenBank/DDBJ whole genome shotgun (WGS) entry which is preliminary data.</text>
</comment>
<sequence length="67" mass="7361">MTLHQPEMFRRSRRVRVAASKGGELPTRLIDPIDRKGRVIPGEWAAATDEDGTAVYRWAGSPALATA</sequence>
<dbReference type="EMBL" id="RDSR01000013">
    <property type="protein sequence ID" value="RNE62192.1"/>
    <property type="molecule type" value="Genomic_DNA"/>
</dbReference>
<keyword evidence="2" id="KW-1185">Reference proteome</keyword>